<keyword evidence="1" id="KW-1133">Transmembrane helix</keyword>
<feature type="transmembrane region" description="Helical" evidence="1">
    <location>
        <begin position="12"/>
        <end position="32"/>
    </location>
</feature>
<dbReference type="AlphaFoldDB" id="A0A6C0BHZ9"/>
<name>A0A6C0BHZ9_9ZZZZ</name>
<sequence length="117" mass="12241">MPDTPTPGTNYGSSVGTIAIIGCGIAAIVLFIRSTIATSDLIGDTENWRAIKPQVTRIWWNTAVGAVILFIGMFAYVLQYEKASVVFILIISCIALALSFAAISMAAISTSGAAPSN</sequence>
<feature type="transmembrane region" description="Helical" evidence="1">
    <location>
        <begin position="58"/>
        <end position="78"/>
    </location>
</feature>
<organism evidence="2">
    <name type="scientific">viral metagenome</name>
    <dbReference type="NCBI Taxonomy" id="1070528"/>
    <lineage>
        <taxon>unclassified sequences</taxon>
        <taxon>metagenomes</taxon>
        <taxon>organismal metagenomes</taxon>
    </lineage>
</organism>
<dbReference type="EMBL" id="MN739156">
    <property type="protein sequence ID" value="QHS91179.1"/>
    <property type="molecule type" value="Genomic_DNA"/>
</dbReference>
<accession>A0A6C0BHZ9</accession>
<keyword evidence="1" id="KW-0472">Membrane</keyword>
<reference evidence="2" key="1">
    <citation type="journal article" date="2020" name="Nature">
        <title>Giant virus diversity and host interactions through global metagenomics.</title>
        <authorList>
            <person name="Schulz F."/>
            <person name="Roux S."/>
            <person name="Paez-Espino D."/>
            <person name="Jungbluth S."/>
            <person name="Walsh D.A."/>
            <person name="Denef V.J."/>
            <person name="McMahon K.D."/>
            <person name="Konstantinidis K.T."/>
            <person name="Eloe-Fadrosh E.A."/>
            <person name="Kyrpides N.C."/>
            <person name="Woyke T."/>
        </authorList>
    </citation>
    <scope>NUCLEOTIDE SEQUENCE</scope>
    <source>
        <strain evidence="2">GVMAG-M-3300013004-44</strain>
    </source>
</reference>
<evidence type="ECO:0000256" key="1">
    <source>
        <dbReference type="SAM" id="Phobius"/>
    </source>
</evidence>
<evidence type="ECO:0000313" key="2">
    <source>
        <dbReference type="EMBL" id="QHS91179.1"/>
    </source>
</evidence>
<feature type="transmembrane region" description="Helical" evidence="1">
    <location>
        <begin position="84"/>
        <end position="108"/>
    </location>
</feature>
<proteinExistence type="predicted"/>
<protein>
    <submittedName>
        <fullName evidence="2">Uncharacterized protein</fullName>
    </submittedName>
</protein>
<keyword evidence="1" id="KW-0812">Transmembrane</keyword>